<keyword evidence="8" id="KW-1185">Reference proteome</keyword>
<dbReference type="InterPro" id="IPR023431">
    <property type="entry name" value="PSII_PsbX_type_1_subfam"/>
</dbReference>
<dbReference type="InterPro" id="IPR009518">
    <property type="entry name" value="PSII_PsbX"/>
</dbReference>
<evidence type="ECO:0000256" key="5">
    <source>
        <dbReference type="ARBA" id="ARBA00023276"/>
    </source>
</evidence>
<keyword evidence="6" id="KW-0793">Thylakoid</keyword>
<name>A0ABT0CFF9_THEVL</name>
<keyword evidence="3 6" id="KW-1133">Transmembrane helix</keyword>
<organism evidence="7 8">
    <name type="scientific">Thermostichus vulcanus str. 'Rupite'</name>
    <dbReference type="NCBI Taxonomy" id="2813851"/>
    <lineage>
        <taxon>Bacteria</taxon>
        <taxon>Bacillati</taxon>
        <taxon>Cyanobacteriota</taxon>
        <taxon>Cyanophyceae</taxon>
        <taxon>Thermostichales</taxon>
        <taxon>Thermostichaceae</taxon>
        <taxon>Thermostichus</taxon>
    </lineage>
</organism>
<reference evidence="7" key="1">
    <citation type="submission" date="2021-02" db="EMBL/GenBank/DDBJ databases">
        <title>The CRISPR/cas machinery reduction and long-range gene transfer in the hot spring cyanobacterium Synechococcus.</title>
        <authorList>
            <person name="Dvorak P."/>
            <person name="Jahodarova E."/>
            <person name="Hasler P."/>
            <person name="Poulickova A."/>
        </authorList>
    </citation>
    <scope>NUCLEOTIDE SEQUENCE</scope>
    <source>
        <strain evidence="7">Rupite</strain>
    </source>
</reference>
<comment type="subcellular location">
    <subcellularLocation>
        <location evidence="6">Cellular thylakoid membrane</location>
        <topology evidence="6">Single-pass membrane protein</topology>
    </subcellularLocation>
</comment>
<dbReference type="RefSeq" id="WP_244353144.1">
    <property type="nucleotide sequence ID" value="NZ_JAFIRA010000071.1"/>
</dbReference>
<keyword evidence="2 6" id="KW-0812">Transmembrane</keyword>
<dbReference type="HAMAP" id="MF_01386">
    <property type="entry name" value="PSII_PsbX_1"/>
    <property type="match status" value="1"/>
</dbReference>
<proteinExistence type="inferred from homology"/>
<comment type="similarity">
    <text evidence="6">Belongs to the PsbX family. Type 1 subfamily.</text>
</comment>
<comment type="function">
    <text evidence="6">Involved in the binding and/or turnover of quinones at the Q(B) site of photosystem II (PSII). PSII is a light-driven water plastoquinone oxidoreductase, using light energy to abstract electrons from H(2)O, generating a proton gradient subsequently used for ATP formation.</text>
</comment>
<comment type="caution">
    <text evidence="7">The sequence shown here is derived from an EMBL/GenBank/DDBJ whole genome shotgun (WGS) entry which is preliminary data.</text>
</comment>
<keyword evidence="1 6" id="KW-0602">Photosynthesis</keyword>
<dbReference type="Proteomes" id="UP000830835">
    <property type="component" value="Unassembled WGS sequence"/>
</dbReference>
<sequence length="37" mass="3951">MTASLANFLWSLVAGAVVLGALFGAIIFVSQKDKVRR</sequence>
<comment type="subunit">
    <text evidence="6">PSII is composed of 1 copy each of membrane proteins PsbA, PsbB, PsbC, PsbD, PsbE, PsbF, PsbH, PsbI, PsbJ, PsbK, PsbL, PsbM, PsbT, PsbX, PsbY, PsbZ, Psb30/Ycf12, peripheral proteins PsbO, CyanoQ (PsbQ), PsbU, PsbV and a large number of cofactors. It forms dimeric complexes.</text>
</comment>
<protein>
    <recommendedName>
        <fullName evidence="6">Photosystem II reaction center protein X</fullName>
    </recommendedName>
</protein>
<evidence type="ECO:0000313" key="8">
    <source>
        <dbReference type="Proteomes" id="UP000830835"/>
    </source>
</evidence>
<gene>
    <name evidence="6" type="primary">psbX</name>
    <name evidence="7" type="ORF">JX360_16580</name>
</gene>
<accession>A0ABT0CFF9</accession>
<dbReference type="Pfam" id="PF06596">
    <property type="entry name" value="PsbX"/>
    <property type="match status" value="1"/>
</dbReference>
<evidence type="ECO:0000313" key="7">
    <source>
        <dbReference type="EMBL" id="MCJ2544501.1"/>
    </source>
</evidence>
<keyword evidence="5 6" id="KW-0604">Photosystem II</keyword>
<keyword evidence="4 6" id="KW-0472">Membrane</keyword>
<evidence type="ECO:0000256" key="6">
    <source>
        <dbReference type="HAMAP-Rule" id="MF_01386"/>
    </source>
</evidence>
<dbReference type="Gene3D" id="1.20.5.510">
    <property type="entry name" value="Single helix bin"/>
    <property type="match status" value="1"/>
</dbReference>
<evidence type="ECO:0000256" key="3">
    <source>
        <dbReference type="ARBA" id="ARBA00022989"/>
    </source>
</evidence>
<dbReference type="EMBL" id="JAFIRA010000071">
    <property type="protein sequence ID" value="MCJ2544501.1"/>
    <property type="molecule type" value="Genomic_DNA"/>
</dbReference>
<feature type="transmembrane region" description="Helical" evidence="6">
    <location>
        <begin position="6"/>
        <end position="29"/>
    </location>
</feature>
<evidence type="ECO:0000256" key="2">
    <source>
        <dbReference type="ARBA" id="ARBA00022692"/>
    </source>
</evidence>
<evidence type="ECO:0000256" key="4">
    <source>
        <dbReference type="ARBA" id="ARBA00023136"/>
    </source>
</evidence>
<evidence type="ECO:0000256" key="1">
    <source>
        <dbReference type="ARBA" id="ARBA00022531"/>
    </source>
</evidence>